<feature type="non-terminal residue" evidence="1">
    <location>
        <position position="1"/>
    </location>
</feature>
<sequence>TEIIDAYNKKGGAFQKKETIQKKAIRRQIGLLLFPTQIFGGLVLHEGNIAQMNTGEGKTLTALLPICLNALTGKSVFVVTVNEYLAQRD</sequence>
<keyword evidence="2" id="KW-1185">Reference proteome</keyword>
<reference evidence="1" key="1">
    <citation type="submission" date="2021-06" db="EMBL/GenBank/DDBJ databases">
        <authorList>
            <person name="Kallberg Y."/>
            <person name="Tangrot J."/>
            <person name="Rosling A."/>
        </authorList>
    </citation>
    <scope>NUCLEOTIDE SEQUENCE</scope>
    <source>
        <strain evidence="1">AU212A</strain>
    </source>
</reference>
<evidence type="ECO:0000313" key="2">
    <source>
        <dbReference type="Proteomes" id="UP000789860"/>
    </source>
</evidence>
<dbReference type="EMBL" id="CAJVPM010004147">
    <property type="protein sequence ID" value="CAG8509709.1"/>
    <property type="molecule type" value="Genomic_DNA"/>
</dbReference>
<gene>
    <name evidence="1" type="ORF">SCALOS_LOCUS3602</name>
</gene>
<proteinExistence type="predicted"/>
<evidence type="ECO:0000313" key="1">
    <source>
        <dbReference type="EMBL" id="CAG8509709.1"/>
    </source>
</evidence>
<protein>
    <submittedName>
        <fullName evidence="1">2737_t:CDS:1</fullName>
    </submittedName>
</protein>
<accession>A0ACA9L7F7</accession>
<dbReference type="Proteomes" id="UP000789860">
    <property type="component" value="Unassembled WGS sequence"/>
</dbReference>
<name>A0ACA9L7F7_9GLOM</name>
<organism evidence="1 2">
    <name type="scientific">Scutellospora calospora</name>
    <dbReference type="NCBI Taxonomy" id="85575"/>
    <lineage>
        <taxon>Eukaryota</taxon>
        <taxon>Fungi</taxon>
        <taxon>Fungi incertae sedis</taxon>
        <taxon>Mucoromycota</taxon>
        <taxon>Glomeromycotina</taxon>
        <taxon>Glomeromycetes</taxon>
        <taxon>Diversisporales</taxon>
        <taxon>Gigasporaceae</taxon>
        <taxon>Scutellospora</taxon>
    </lineage>
</organism>
<comment type="caution">
    <text evidence="1">The sequence shown here is derived from an EMBL/GenBank/DDBJ whole genome shotgun (WGS) entry which is preliminary data.</text>
</comment>